<accession>A0A9Q5TH77</accession>
<proteinExistence type="predicted"/>
<dbReference type="AlphaFoldDB" id="A0A9Q5TH77"/>
<evidence type="ECO:0000313" key="2">
    <source>
        <dbReference type="Proteomes" id="UP000264870"/>
    </source>
</evidence>
<protein>
    <submittedName>
        <fullName evidence="1">Uncharacterized protein</fullName>
    </submittedName>
</protein>
<dbReference type="RefSeq" id="WP_101361146.1">
    <property type="nucleotide sequence ID" value="NZ_JAEUYU010000115.1"/>
</dbReference>
<comment type="caution">
    <text evidence="1">The sequence shown here is derived from an EMBL/GenBank/DDBJ whole genome shotgun (WGS) entry which is preliminary data.</text>
</comment>
<gene>
    <name evidence="1" type="ORF">CG702_25195</name>
</gene>
<organism evidence="1 2">
    <name type="scientific">Escherichia coli</name>
    <dbReference type="NCBI Taxonomy" id="562"/>
    <lineage>
        <taxon>Bacteria</taxon>
        <taxon>Pseudomonadati</taxon>
        <taxon>Pseudomonadota</taxon>
        <taxon>Gammaproteobacteria</taxon>
        <taxon>Enterobacterales</taxon>
        <taxon>Enterobacteriaceae</taxon>
        <taxon>Escherichia</taxon>
    </lineage>
</organism>
<dbReference type="Proteomes" id="UP000264870">
    <property type="component" value="Unassembled WGS sequence"/>
</dbReference>
<dbReference type="EMBL" id="NNAK01000108">
    <property type="protein sequence ID" value="OZP00523.1"/>
    <property type="molecule type" value="Genomic_DNA"/>
</dbReference>
<sequence>MNITINTPSVKTILDVQCDHCNFTGTIDYEAPRISKLTVGGKITFDNALCPQCKTGEIFAPGGQYVRDDATGRMNRTGDANISL</sequence>
<name>A0A9Q5TH77_ECOLX</name>
<evidence type="ECO:0000313" key="1">
    <source>
        <dbReference type="EMBL" id="OZP00523.1"/>
    </source>
</evidence>
<reference evidence="1 2" key="1">
    <citation type="submission" date="2017-07" db="EMBL/GenBank/DDBJ databases">
        <authorList>
            <person name="Zhi S."/>
            <person name="Banting G."/>
            <person name="Neumann N."/>
        </authorList>
    </citation>
    <scope>NUCLEOTIDE SEQUENCE [LARGE SCALE GENOMIC DNA]</scope>
    <source>
        <strain evidence="1 2">WW41</strain>
    </source>
</reference>